<keyword evidence="6" id="KW-0808">Transferase</keyword>
<sequence length="842" mass="96615">MAWRYFLSREVPSELEGLQELAQDLRWTWSPQADRIWRRVDSQLWNATRNPWLILEVISQKRLEELAGDPEFRQELSRQLEERKQYLERPTWFDLRYPSPETCGPVAYFSMEFGLAEALPIYSGGLGILAGDLLKAGSDLGVPIVGVGLLYQQGYFRQSIAPDGHQVEYFPFNDPALLPIVPLRDQDGQWIKVAVELPGRTLHLRAWKAVVGRVELYLLDSNDPLNTPADRTITGVLYGGGPELRLQQEMVLGIGGWRLVESLGIRCSVCHLNEGHAALAAIERAHSFLDEEGVSFWEALWATRGGNLFTTHTPVPAGFDQYDPALLERMLGSYVENELKIPFEDFLRLGRLWGRRDEPFNMAYLALRVCSATNAVSRLHQEVSRRLFAPLFPRWPKWELPIEVVTNGVHVPSWEHPEADAFWNRFCSEERWREPTEVLVEQVRKASDEELWELRNRCRCALITVARKRAYRACACRGAAPEELQQCQCLFDPNTLTLGLARRFTAYKRPTLLLHDPERLVRLINHPTRPVQLVVAGKAHPLDSTGRDLVRQWVLFSERPDVRGKVLFLEDYDMELAAEIVCGVDLWVNTPRRPWEACGTSGMKILAHGGLNVSELDGWWAEAYSPEVGWAIGDSGEHGDDPGWDAQEAEQLYTLLEKEIIPTFYERDHRGIPVRWVQKMRESMSRLTPYFSANRMVRDYVDGYYTTLSQRYARRAAKGGRIARELFQWERELQSHWKGIHFGPLETETVEGEYRFTLPVYLDEISPDWVEVELYAEPLPETSAPVIVRMSRGQKLVGSINGFLYHASVPANRPSSDFTPRVRPFHPEACVPSEVTPILWYR</sequence>
<dbReference type="SUPFAM" id="SSF53756">
    <property type="entry name" value="UDP-Glycosyltransferase/glycogen phosphorylase"/>
    <property type="match status" value="1"/>
</dbReference>
<dbReference type="Pfam" id="PF00343">
    <property type="entry name" value="Phosphorylase"/>
    <property type="match status" value="1"/>
</dbReference>
<dbReference type="PANTHER" id="PTHR42655:SF1">
    <property type="entry name" value="GLYCOGEN PHOSPHORYLASE"/>
    <property type="match status" value="1"/>
</dbReference>
<comment type="catalytic activity">
    <reaction evidence="1">
        <text>[(1-&gt;4)-alpha-D-glucosyl](n) + phosphate = [(1-&gt;4)-alpha-D-glucosyl](n-1) + alpha-D-glucose 1-phosphate</text>
        <dbReference type="Rhea" id="RHEA:41732"/>
        <dbReference type="Rhea" id="RHEA-COMP:9584"/>
        <dbReference type="Rhea" id="RHEA-COMP:9586"/>
        <dbReference type="ChEBI" id="CHEBI:15444"/>
        <dbReference type="ChEBI" id="CHEBI:43474"/>
        <dbReference type="ChEBI" id="CHEBI:58601"/>
        <dbReference type="EC" id="2.4.1.1"/>
    </reaction>
</comment>
<evidence type="ECO:0000256" key="4">
    <source>
        <dbReference type="PIRSR" id="PIRSR000460-1"/>
    </source>
</evidence>
<keyword evidence="7" id="KW-1185">Reference proteome</keyword>
<feature type="modified residue" description="N6-(pyridoxal phosphate)lysine" evidence="4">
    <location>
        <position position="604"/>
    </location>
</feature>
<gene>
    <name evidence="6" type="ORF">MPNT_100060</name>
</gene>
<dbReference type="Gene3D" id="3.40.50.2000">
    <property type="entry name" value="Glycogen Phosphorylase B"/>
    <property type="match status" value="3"/>
</dbReference>
<dbReference type="EC" id="2.4.1.1" evidence="6"/>
<dbReference type="GO" id="GO:0005975">
    <property type="term" value="P:carbohydrate metabolic process"/>
    <property type="evidence" value="ECO:0007669"/>
    <property type="project" value="InterPro"/>
</dbReference>
<organism evidence="6 7">
    <name type="scientific">Candidatus Methylacidithermus pantelleriae</name>
    <dbReference type="NCBI Taxonomy" id="2744239"/>
    <lineage>
        <taxon>Bacteria</taxon>
        <taxon>Pseudomonadati</taxon>
        <taxon>Verrucomicrobiota</taxon>
        <taxon>Methylacidiphilae</taxon>
        <taxon>Methylacidiphilales</taxon>
        <taxon>Methylacidiphilaceae</taxon>
        <taxon>Candidatus Methylacidithermus</taxon>
    </lineage>
</organism>
<comment type="similarity">
    <text evidence="2">Belongs to the glycogen phosphorylase family.</text>
</comment>
<dbReference type="InterPro" id="IPR052182">
    <property type="entry name" value="Glycogen/Maltodextrin_Phosph"/>
</dbReference>
<keyword evidence="3" id="KW-0021">Allosteric enzyme</keyword>
<dbReference type="PIRSF" id="PIRSF000460">
    <property type="entry name" value="Pprylas_GlgP"/>
    <property type="match status" value="1"/>
</dbReference>
<accession>A0A8J2BHW6</accession>
<reference evidence="6" key="1">
    <citation type="submission" date="2021-02" db="EMBL/GenBank/DDBJ databases">
        <authorList>
            <person name="Cremers G."/>
            <person name="Picone N."/>
        </authorList>
    </citation>
    <scope>NUCLEOTIDE SEQUENCE</scope>
    <source>
        <strain evidence="6">PQ17</strain>
    </source>
</reference>
<dbReference type="GO" id="GO:0008184">
    <property type="term" value="F:glycogen phosphorylase activity"/>
    <property type="evidence" value="ECO:0007669"/>
    <property type="project" value="InterPro"/>
</dbReference>
<dbReference type="AlphaFoldDB" id="A0A8J2BHW6"/>
<keyword evidence="6" id="KW-0328">Glycosyltransferase</keyword>
<dbReference type="Proteomes" id="UP000663859">
    <property type="component" value="Unassembled WGS sequence"/>
</dbReference>
<feature type="domain" description="DUF3417" evidence="5">
    <location>
        <begin position="11"/>
        <end position="119"/>
    </location>
</feature>
<dbReference type="PANTHER" id="PTHR42655">
    <property type="entry name" value="GLYCOGEN PHOSPHORYLASE"/>
    <property type="match status" value="1"/>
</dbReference>
<dbReference type="GO" id="GO:0030170">
    <property type="term" value="F:pyridoxal phosphate binding"/>
    <property type="evidence" value="ECO:0007669"/>
    <property type="project" value="InterPro"/>
</dbReference>
<dbReference type="InterPro" id="IPR024517">
    <property type="entry name" value="Glycogen_phosphorylase_DUF3417"/>
</dbReference>
<comment type="caution">
    <text evidence="6">The sequence shown here is derived from an EMBL/GenBank/DDBJ whole genome shotgun (WGS) entry which is preliminary data.</text>
</comment>
<evidence type="ECO:0000256" key="1">
    <source>
        <dbReference type="ARBA" id="ARBA00001275"/>
    </source>
</evidence>
<evidence type="ECO:0000256" key="2">
    <source>
        <dbReference type="ARBA" id="ARBA00006047"/>
    </source>
</evidence>
<evidence type="ECO:0000313" key="7">
    <source>
        <dbReference type="Proteomes" id="UP000663859"/>
    </source>
</evidence>
<evidence type="ECO:0000256" key="3">
    <source>
        <dbReference type="ARBA" id="ARBA00022533"/>
    </source>
</evidence>
<dbReference type="InterPro" id="IPR011834">
    <property type="entry name" value="Agluc_phsphrylas"/>
</dbReference>
<name>A0A8J2BHW6_9BACT</name>
<evidence type="ECO:0000313" key="6">
    <source>
        <dbReference type="EMBL" id="CAF0691480.1"/>
    </source>
</evidence>
<protein>
    <submittedName>
        <fullName evidence="6">Glycogen phosphorylase</fullName>
        <ecNumber evidence="6">2.4.1.1</ecNumber>
    </submittedName>
</protein>
<proteinExistence type="inferred from homology"/>
<evidence type="ECO:0000259" key="5">
    <source>
        <dbReference type="Pfam" id="PF11897"/>
    </source>
</evidence>
<dbReference type="EMBL" id="CAJNOB010000002">
    <property type="protein sequence ID" value="CAF0691480.1"/>
    <property type="molecule type" value="Genomic_DNA"/>
</dbReference>
<dbReference type="InterPro" id="IPR000811">
    <property type="entry name" value="Glyco_trans_35"/>
</dbReference>
<dbReference type="RefSeq" id="WP_174582708.1">
    <property type="nucleotide sequence ID" value="NZ_CAJNOB010000002.1"/>
</dbReference>
<keyword evidence="4" id="KW-0663">Pyridoxal phosphate</keyword>
<dbReference type="NCBIfam" id="TIGR02094">
    <property type="entry name" value="more_P_ylases"/>
    <property type="match status" value="1"/>
</dbReference>
<dbReference type="Pfam" id="PF11897">
    <property type="entry name" value="DUF3417"/>
    <property type="match status" value="1"/>
</dbReference>